<keyword evidence="2" id="KW-1185">Reference proteome</keyword>
<accession>A0ABS2CF30</accession>
<evidence type="ECO:0008006" key="3">
    <source>
        <dbReference type="Google" id="ProtNLM"/>
    </source>
</evidence>
<dbReference type="EMBL" id="WOFE01000010">
    <property type="protein sequence ID" value="MBM5572750.1"/>
    <property type="molecule type" value="Genomic_DNA"/>
</dbReference>
<comment type="caution">
    <text evidence="1">The sequence shown here is derived from an EMBL/GenBank/DDBJ whole genome shotgun (WGS) entry which is preliminary data.</text>
</comment>
<dbReference type="Proteomes" id="UP001195660">
    <property type="component" value="Unassembled WGS sequence"/>
</dbReference>
<dbReference type="Gene3D" id="3.10.620.30">
    <property type="match status" value="1"/>
</dbReference>
<dbReference type="SUPFAM" id="SSF54001">
    <property type="entry name" value="Cysteine proteinases"/>
    <property type="match status" value="1"/>
</dbReference>
<proteinExistence type="predicted"/>
<evidence type="ECO:0000313" key="1">
    <source>
        <dbReference type="EMBL" id="MBM5572750.1"/>
    </source>
</evidence>
<evidence type="ECO:0000313" key="2">
    <source>
        <dbReference type="Proteomes" id="UP001195660"/>
    </source>
</evidence>
<dbReference type="PANTHER" id="PTHR39327:SF1">
    <property type="entry name" value="BLR5470 PROTEIN"/>
    <property type="match status" value="1"/>
</dbReference>
<protein>
    <recommendedName>
        <fullName evidence="3">Transglutaminase</fullName>
    </recommendedName>
</protein>
<name>A0ABS2CF30_9NEIS</name>
<dbReference type="InterPro" id="IPR010319">
    <property type="entry name" value="Transglutaminase-like_Cys_pept"/>
</dbReference>
<gene>
    <name evidence="1" type="ORF">GM173_14340</name>
</gene>
<sequence length="158" mass="17812">MSKLKLVNDYFNERIMFVSDAQNWGVEDYWATPVEMLVKGRGDCEDFAIAKYFSLQALGVPESKMRITYVQASGHGPTNLAHMVLTYYPTPAAVPVVLDNLIPEIRPASQRPDLTPVYGFNGQGLWLAKDRTSGNAAPRKNNIGYWDKLMSRRGRELD</sequence>
<reference evidence="1 2" key="1">
    <citation type="submission" date="2019-11" db="EMBL/GenBank/DDBJ databases">
        <title>Novel Deefgea species.</title>
        <authorList>
            <person name="Han J.-H."/>
        </authorList>
    </citation>
    <scope>NUCLEOTIDE SEQUENCE [LARGE SCALE GENOMIC DNA]</scope>
    <source>
        <strain evidence="1 2">LMG 24817</strain>
    </source>
</reference>
<dbReference type="InterPro" id="IPR038765">
    <property type="entry name" value="Papain-like_cys_pep_sf"/>
</dbReference>
<dbReference type="Pfam" id="PF06035">
    <property type="entry name" value="Peptidase_C93"/>
    <property type="match status" value="1"/>
</dbReference>
<dbReference type="PANTHER" id="PTHR39327">
    <property type="match status" value="1"/>
</dbReference>
<organism evidence="1 2">
    <name type="scientific">Deefgea chitinilytica</name>
    <dbReference type="NCBI Taxonomy" id="570276"/>
    <lineage>
        <taxon>Bacteria</taxon>
        <taxon>Pseudomonadati</taxon>
        <taxon>Pseudomonadota</taxon>
        <taxon>Betaproteobacteria</taxon>
        <taxon>Neisseriales</taxon>
        <taxon>Chitinibacteraceae</taxon>
        <taxon>Deefgea</taxon>
    </lineage>
</organism>